<protein>
    <submittedName>
        <fullName evidence="1">Uncharacterized protein</fullName>
    </submittedName>
</protein>
<name>A0A8X6VIC4_TRICX</name>
<accession>A0A8X6VIC4</accession>
<dbReference type="Proteomes" id="UP000887159">
    <property type="component" value="Unassembled WGS sequence"/>
</dbReference>
<dbReference type="EMBL" id="BMAU01021284">
    <property type="protein sequence ID" value="GFY08858.1"/>
    <property type="molecule type" value="Genomic_DNA"/>
</dbReference>
<comment type="caution">
    <text evidence="1">The sequence shown here is derived from an EMBL/GenBank/DDBJ whole genome shotgun (WGS) entry which is preliminary data.</text>
</comment>
<organism evidence="1 2">
    <name type="scientific">Trichonephila clavipes</name>
    <name type="common">Golden silk orbweaver</name>
    <name type="synonym">Nephila clavipes</name>
    <dbReference type="NCBI Taxonomy" id="2585209"/>
    <lineage>
        <taxon>Eukaryota</taxon>
        <taxon>Metazoa</taxon>
        <taxon>Ecdysozoa</taxon>
        <taxon>Arthropoda</taxon>
        <taxon>Chelicerata</taxon>
        <taxon>Arachnida</taxon>
        <taxon>Araneae</taxon>
        <taxon>Araneomorphae</taxon>
        <taxon>Entelegynae</taxon>
        <taxon>Araneoidea</taxon>
        <taxon>Nephilidae</taxon>
        <taxon>Trichonephila</taxon>
    </lineage>
</organism>
<sequence>MDKITFPPLSFLKLIYSNTAVTRVKERERSKRRFTKKGFIAASSRLNRALGEGSRNKREEREKSLSETGAFSASIYGYFSRLLDSKEIFFLGNGIFKRRNKKIPCRNCGGGDRWCCHLSSSYCHQYGAQGLGQRQAYFQPLATMNFVGLVLTTSDRWH</sequence>
<reference evidence="1" key="1">
    <citation type="submission" date="2020-08" db="EMBL/GenBank/DDBJ databases">
        <title>Multicomponent nature underlies the extraordinary mechanical properties of spider dragline silk.</title>
        <authorList>
            <person name="Kono N."/>
            <person name="Nakamura H."/>
            <person name="Mori M."/>
            <person name="Yoshida Y."/>
            <person name="Ohtoshi R."/>
            <person name="Malay A.D."/>
            <person name="Moran D.A.P."/>
            <person name="Tomita M."/>
            <person name="Numata K."/>
            <person name="Arakawa K."/>
        </authorList>
    </citation>
    <scope>NUCLEOTIDE SEQUENCE</scope>
</reference>
<evidence type="ECO:0000313" key="2">
    <source>
        <dbReference type="Proteomes" id="UP000887159"/>
    </source>
</evidence>
<dbReference type="AlphaFoldDB" id="A0A8X6VIC4"/>
<evidence type="ECO:0000313" key="1">
    <source>
        <dbReference type="EMBL" id="GFY08858.1"/>
    </source>
</evidence>
<keyword evidence="2" id="KW-1185">Reference proteome</keyword>
<proteinExistence type="predicted"/>
<gene>
    <name evidence="1" type="ORF">TNCV_4660511</name>
</gene>